<dbReference type="PANTHER" id="PTHR46409:SF1">
    <property type="entry name" value="HTH PSQ-TYPE DOMAIN-CONTAINING PROTEIN"/>
    <property type="match status" value="1"/>
</dbReference>
<dbReference type="PANTHER" id="PTHR46409">
    <property type="entry name" value="HTH PSQ-TYPE DOMAIN-CONTAINING PROTEIN"/>
    <property type="match status" value="1"/>
</dbReference>
<gene>
    <name evidence="1" type="ORF">AVEN_97879_1</name>
</gene>
<dbReference type="AlphaFoldDB" id="A0A4Y2F5U2"/>
<organism evidence="1 2">
    <name type="scientific">Araneus ventricosus</name>
    <name type="common">Orbweaver spider</name>
    <name type="synonym">Epeira ventricosa</name>
    <dbReference type="NCBI Taxonomy" id="182803"/>
    <lineage>
        <taxon>Eukaryota</taxon>
        <taxon>Metazoa</taxon>
        <taxon>Ecdysozoa</taxon>
        <taxon>Arthropoda</taxon>
        <taxon>Chelicerata</taxon>
        <taxon>Arachnida</taxon>
        <taxon>Araneae</taxon>
        <taxon>Araneomorphae</taxon>
        <taxon>Entelegynae</taxon>
        <taxon>Araneoidea</taxon>
        <taxon>Araneidae</taxon>
        <taxon>Araneus</taxon>
    </lineage>
</organism>
<keyword evidence="2" id="KW-1185">Reference proteome</keyword>
<dbReference type="Proteomes" id="UP000499080">
    <property type="component" value="Unassembled WGS sequence"/>
</dbReference>
<evidence type="ECO:0000313" key="2">
    <source>
        <dbReference type="Proteomes" id="UP000499080"/>
    </source>
</evidence>
<dbReference type="EMBL" id="BGPR01000790">
    <property type="protein sequence ID" value="GBM35679.1"/>
    <property type="molecule type" value="Genomic_DNA"/>
</dbReference>
<reference evidence="1 2" key="1">
    <citation type="journal article" date="2019" name="Sci. Rep.">
        <title>Orb-weaving spider Araneus ventricosus genome elucidates the spidroin gene catalogue.</title>
        <authorList>
            <person name="Kono N."/>
            <person name="Nakamura H."/>
            <person name="Ohtoshi R."/>
            <person name="Moran D.A.P."/>
            <person name="Shinohara A."/>
            <person name="Yoshida Y."/>
            <person name="Fujiwara M."/>
            <person name="Mori M."/>
            <person name="Tomita M."/>
            <person name="Arakawa K."/>
        </authorList>
    </citation>
    <scope>NUCLEOTIDE SEQUENCE [LARGE SCALE GENOMIC DNA]</scope>
</reference>
<proteinExistence type="predicted"/>
<sequence length="175" mass="20142">MTGPKSFSGTIGTQLSKCEKLPVANFESNECEIPEIERKILSKDQQYLLDINYAIRSGGSPEDLFVHEPGSLSHSRWLTTANRVLRLYLNIENPTVEHKILVSFILKSYIPVWFHIKKSKYFTNGPEHVFEVIESSRFLPENLLKVINPLIHRNAFFAHPENLPLNMIVDRSDHI</sequence>
<name>A0A4Y2F5U2_ARAVE</name>
<evidence type="ECO:0000313" key="1">
    <source>
        <dbReference type="EMBL" id="GBM35679.1"/>
    </source>
</evidence>
<accession>A0A4Y2F5U2</accession>
<comment type="caution">
    <text evidence="1">The sequence shown here is derived from an EMBL/GenBank/DDBJ whole genome shotgun (WGS) entry which is preliminary data.</text>
</comment>
<protein>
    <submittedName>
        <fullName evidence="1">Uncharacterized protein</fullName>
    </submittedName>
</protein>